<comment type="similarity">
    <text evidence="1">Belongs to the iron/ascorbate-dependent oxidoreductase family.</text>
</comment>
<dbReference type="EMBL" id="CAXLJM020000030">
    <property type="protein sequence ID" value="CAL8097871.1"/>
    <property type="molecule type" value="Genomic_DNA"/>
</dbReference>
<evidence type="ECO:0000313" key="4">
    <source>
        <dbReference type="Proteomes" id="UP001642540"/>
    </source>
</evidence>
<dbReference type="Gene3D" id="2.60.120.330">
    <property type="entry name" value="B-lactam Antibiotic, Isopenicillin N Synthase, Chain"/>
    <property type="match status" value="1"/>
</dbReference>
<keyword evidence="4" id="KW-1185">Reference proteome</keyword>
<dbReference type="SUPFAM" id="SSF51197">
    <property type="entry name" value="Clavaminate synthase-like"/>
    <property type="match status" value="1"/>
</dbReference>
<keyword evidence="1" id="KW-0479">Metal-binding</keyword>
<dbReference type="PROSITE" id="PS51471">
    <property type="entry name" value="FE2OG_OXY"/>
    <property type="match status" value="1"/>
</dbReference>
<organism evidence="3 4">
    <name type="scientific">Orchesella dallaii</name>
    <dbReference type="NCBI Taxonomy" id="48710"/>
    <lineage>
        <taxon>Eukaryota</taxon>
        <taxon>Metazoa</taxon>
        <taxon>Ecdysozoa</taxon>
        <taxon>Arthropoda</taxon>
        <taxon>Hexapoda</taxon>
        <taxon>Collembola</taxon>
        <taxon>Entomobryomorpha</taxon>
        <taxon>Entomobryoidea</taxon>
        <taxon>Orchesellidae</taxon>
        <taxon>Orchesellinae</taxon>
        <taxon>Orchesella</taxon>
    </lineage>
</organism>
<dbReference type="InterPro" id="IPR027443">
    <property type="entry name" value="IPNS-like_sf"/>
</dbReference>
<sequence>MGKSYVIDCSSIRGPVEKVQKQDLANFSKQLGDTLSGVGFAYLTNHGLDLKKIDKFYDVSKEFFDLPKESKIKIRKPPGASSLHGYAAPGDETLNEQAPDAANELREFIDILGHIDTNDVPYFPPELPSFKDAVDEFRLESVKLADKVMRSIALYLGLPEDEIVKRHTHMKDTSVETPTVVRTLMYSPIAKLPDVKISDRVGEIRCGIHCDWLTITLLYQDLVGGLDVQTVSGEWIAATPIENSILLICGDIMEIYSGGRIRATPHRVRIPDDTQLTKKPRQSLLYAPGPDSNQTVEPLLPIPEIYIGKPRSIYGPQSYDKMNAYEWVHRRFSTAATY</sequence>
<dbReference type="InterPro" id="IPR026992">
    <property type="entry name" value="DIOX_N"/>
</dbReference>
<evidence type="ECO:0000259" key="2">
    <source>
        <dbReference type="PROSITE" id="PS51471"/>
    </source>
</evidence>
<dbReference type="InterPro" id="IPR044861">
    <property type="entry name" value="IPNS-like_FE2OG_OXY"/>
</dbReference>
<evidence type="ECO:0000313" key="3">
    <source>
        <dbReference type="EMBL" id="CAL8097871.1"/>
    </source>
</evidence>
<dbReference type="Pfam" id="PF03171">
    <property type="entry name" value="2OG-FeII_Oxy"/>
    <property type="match status" value="1"/>
</dbReference>
<dbReference type="InterPro" id="IPR005123">
    <property type="entry name" value="Oxoglu/Fe-dep_dioxygenase_dom"/>
</dbReference>
<dbReference type="PANTHER" id="PTHR47990">
    <property type="entry name" value="2-OXOGLUTARATE (2OG) AND FE(II)-DEPENDENT OXYGENASE SUPERFAMILY PROTEIN-RELATED"/>
    <property type="match status" value="1"/>
</dbReference>
<reference evidence="3 4" key="1">
    <citation type="submission" date="2024-08" db="EMBL/GenBank/DDBJ databases">
        <authorList>
            <person name="Cucini C."/>
            <person name="Frati F."/>
        </authorList>
    </citation>
    <scope>NUCLEOTIDE SEQUENCE [LARGE SCALE GENOMIC DNA]</scope>
</reference>
<feature type="domain" description="Fe2OG dioxygenase" evidence="2">
    <location>
        <begin position="177"/>
        <end position="290"/>
    </location>
</feature>
<keyword evidence="1" id="KW-0560">Oxidoreductase</keyword>
<comment type="caution">
    <text evidence="3">The sequence shown here is derived from an EMBL/GenBank/DDBJ whole genome shotgun (WGS) entry which is preliminary data.</text>
</comment>
<proteinExistence type="inferred from homology"/>
<dbReference type="InterPro" id="IPR050231">
    <property type="entry name" value="Iron_ascorbate_oxido_reductase"/>
</dbReference>
<keyword evidence="1" id="KW-0408">Iron</keyword>
<gene>
    <name evidence="3" type="ORF">ODALV1_LOCUS9769</name>
</gene>
<dbReference type="Proteomes" id="UP001642540">
    <property type="component" value="Unassembled WGS sequence"/>
</dbReference>
<dbReference type="PRINTS" id="PR00682">
    <property type="entry name" value="IPNSYNTHASE"/>
</dbReference>
<accession>A0ABP1QCC9</accession>
<protein>
    <recommendedName>
        <fullName evidence="2">Fe2OG dioxygenase domain-containing protein</fullName>
    </recommendedName>
</protein>
<dbReference type="Pfam" id="PF14226">
    <property type="entry name" value="DIOX_N"/>
    <property type="match status" value="1"/>
</dbReference>
<evidence type="ECO:0000256" key="1">
    <source>
        <dbReference type="RuleBase" id="RU003682"/>
    </source>
</evidence>
<name>A0ABP1QCC9_9HEXA</name>